<dbReference type="PANTHER" id="PTHR33204">
    <property type="entry name" value="TRANSCRIPTIONAL REGULATOR, MARR FAMILY"/>
    <property type="match status" value="1"/>
</dbReference>
<keyword evidence="6" id="KW-1185">Reference proteome</keyword>
<dbReference type="Gene3D" id="1.10.10.10">
    <property type="entry name" value="Winged helix-like DNA-binding domain superfamily/Winged helix DNA-binding domain"/>
    <property type="match status" value="1"/>
</dbReference>
<keyword evidence="1" id="KW-0805">Transcription regulation</keyword>
<feature type="domain" description="HTH hxlR-type" evidence="4">
    <location>
        <begin position="9"/>
        <end position="107"/>
    </location>
</feature>
<dbReference type="EMBL" id="JBHUHO010000016">
    <property type="protein sequence ID" value="MFD2115327.1"/>
    <property type="molecule type" value="Genomic_DNA"/>
</dbReference>
<dbReference type="PROSITE" id="PS51118">
    <property type="entry name" value="HTH_HXLR"/>
    <property type="match status" value="1"/>
</dbReference>
<sequence length="145" mass="16290">MKTRYDLPCNIAQTLNIIGDRWTLLIIHELMIGHTTFSVIKENLTGLSSKLLSERLKHLEEAGLVHSILYSDHPPRYAYQLTASGMALEPVFQSFIIWGQQHLPHCYKQLVHTTCGHAVTQVCYCPNCKTETDNVKAVAVATNLA</sequence>
<dbReference type="PANTHER" id="PTHR33204:SF18">
    <property type="entry name" value="TRANSCRIPTIONAL REGULATORY PROTEIN"/>
    <property type="match status" value="1"/>
</dbReference>
<evidence type="ECO:0000256" key="1">
    <source>
        <dbReference type="ARBA" id="ARBA00023015"/>
    </source>
</evidence>
<comment type="caution">
    <text evidence="5">The sequence shown here is derived from an EMBL/GenBank/DDBJ whole genome shotgun (WGS) entry which is preliminary data.</text>
</comment>
<evidence type="ECO:0000256" key="3">
    <source>
        <dbReference type="ARBA" id="ARBA00023163"/>
    </source>
</evidence>
<keyword evidence="2" id="KW-0238">DNA-binding</keyword>
<proteinExistence type="predicted"/>
<gene>
    <name evidence="5" type="ORF">ACFSJH_06215</name>
</gene>
<dbReference type="InterPro" id="IPR002577">
    <property type="entry name" value="HTH_HxlR"/>
</dbReference>
<evidence type="ECO:0000256" key="2">
    <source>
        <dbReference type="ARBA" id="ARBA00023125"/>
    </source>
</evidence>
<name>A0ABW4YI09_9BACL</name>
<dbReference type="Proteomes" id="UP001597362">
    <property type="component" value="Unassembled WGS sequence"/>
</dbReference>
<dbReference type="CDD" id="cd00090">
    <property type="entry name" value="HTH_ARSR"/>
    <property type="match status" value="1"/>
</dbReference>
<evidence type="ECO:0000259" key="4">
    <source>
        <dbReference type="PROSITE" id="PS51118"/>
    </source>
</evidence>
<evidence type="ECO:0000313" key="6">
    <source>
        <dbReference type="Proteomes" id="UP001597362"/>
    </source>
</evidence>
<reference evidence="6" key="1">
    <citation type="journal article" date="2019" name="Int. J. Syst. Evol. Microbiol.">
        <title>The Global Catalogue of Microorganisms (GCM) 10K type strain sequencing project: providing services to taxonomists for standard genome sequencing and annotation.</title>
        <authorList>
            <consortium name="The Broad Institute Genomics Platform"/>
            <consortium name="The Broad Institute Genome Sequencing Center for Infectious Disease"/>
            <person name="Wu L."/>
            <person name="Ma J."/>
        </authorList>
    </citation>
    <scope>NUCLEOTIDE SEQUENCE [LARGE SCALE GENOMIC DNA]</scope>
    <source>
        <strain evidence="6">GH52</strain>
    </source>
</reference>
<dbReference type="InterPro" id="IPR036388">
    <property type="entry name" value="WH-like_DNA-bd_sf"/>
</dbReference>
<dbReference type="InterPro" id="IPR011991">
    <property type="entry name" value="ArsR-like_HTH"/>
</dbReference>
<protein>
    <submittedName>
        <fullName evidence="5">Winged helix-turn-helix transcriptional regulator</fullName>
    </submittedName>
</protein>
<evidence type="ECO:0000313" key="5">
    <source>
        <dbReference type="EMBL" id="MFD2115327.1"/>
    </source>
</evidence>
<keyword evidence="3" id="KW-0804">Transcription</keyword>
<organism evidence="5 6">
    <name type="scientific">Paenibacillus yanchengensis</name>
    <dbReference type="NCBI Taxonomy" id="2035833"/>
    <lineage>
        <taxon>Bacteria</taxon>
        <taxon>Bacillati</taxon>
        <taxon>Bacillota</taxon>
        <taxon>Bacilli</taxon>
        <taxon>Bacillales</taxon>
        <taxon>Paenibacillaceae</taxon>
        <taxon>Paenibacillus</taxon>
    </lineage>
</organism>
<dbReference type="SUPFAM" id="SSF46785">
    <property type="entry name" value="Winged helix' DNA-binding domain"/>
    <property type="match status" value="1"/>
</dbReference>
<accession>A0ABW4YI09</accession>
<dbReference type="Pfam" id="PF01638">
    <property type="entry name" value="HxlR"/>
    <property type="match status" value="1"/>
</dbReference>
<dbReference type="RefSeq" id="WP_377770376.1">
    <property type="nucleotide sequence ID" value="NZ_JBHUHO010000016.1"/>
</dbReference>
<dbReference type="InterPro" id="IPR036390">
    <property type="entry name" value="WH_DNA-bd_sf"/>
</dbReference>